<evidence type="ECO:0000256" key="1">
    <source>
        <dbReference type="ARBA" id="ARBA00022491"/>
    </source>
</evidence>
<proteinExistence type="predicted"/>
<sequence>MDRRIDIIHGVWHTILQRGIAGVSFRAVAEAAGVSVGLVQHYHPSKGDLVRASAAAMIEGSSTAYRAADRSPLEAIRHLVAHAIPTSAPARDGVVIWHGYLAASVGDDELAALLREAKAGQERELARHLSVVVPSTRLDFVARSLIALADGLSARVITGELGGTDAVDTAEAAIDEFIGMTMKRPPSM</sequence>
<feature type="DNA-binding region" description="H-T-H motif" evidence="5">
    <location>
        <begin position="24"/>
        <end position="43"/>
    </location>
</feature>
<reference evidence="8" key="1">
    <citation type="submission" date="2016-11" db="EMBL/GenBank/DDBJ databases">
        <authorList>
            <person name="Varghese N."/>
            <person name="Submissions S."/>
        </authorList>
    </citation>
    <scope>NUCLEOTIDE SEQUENCE [LARGE SCALE GENOMIC DNA]</scope>
    <source>
        <strain evidence="8">DSM 8595</strain>
    </source>
</reference>
<dbReference type="OrthoDB" id="9816296at2"/>
<dbReference type="SUPFAM" id="SSF48498">
    <property type="entry name" value="Tetracyclin repressor-like, C-terminal domain"/>
    <property type="match status" value="1"/>
</dbReference>
<evidence type="ECO:0000259" key="6">
    <source>
        <dbReference type="PROSITE" id="PS50977"/>
    </source>
</evidence>
<dbReference type="InterPro" id="IPR039538">
    <property type="entry name" value="BetI_C"/>
</dbReference>
<dbReference type="InterPro" id="IPR050109">
    <property type="entry name" value="HTH-type_TetR-like_transc_reg"/>
</dbReference>
<dbReference type="PANTHER" id="PTHR30055:SF234">
    <property type="entry name" value="HTH-TYPE TRANSCRIPTIONAL REGULATOR BETI"/>
    <property type="match status" value="1"/>
</dbReference>
<dbReference type="PANTHER" id="PTHR30055">
    <property type="entry name" value="HTH-TYPE TRANSCRIPTIONAL REGULATOR RUTR"/>
    <property type="match status" value="1"/>
</dbReference>
<dbReference type="Gene3D" id="1.10.357.10">
    <property type="entry name" value="Tetracycline Repressor, domain 2"/>
    <property type="match status" value="1"/>
</dbReference>
<dbReference type="GO" id="GO:0000976">
    <property type="term" value="F:transcription cis-regulatory region binding"/>
    <property type="evidence" value="ECO:0007669"/>
    <property type="project" value="TreeGrafter"/>
</dbReference>
<feature type="domain" description="HTH tetR-type" evidence="6">
    <location>
        <begin position="1"/>
        <end position="61"/>
    </location>
</feature>
<keyword evidence="4" id="KW-0804">Transcription</keyword>
<dbReference type="RefSeq" id="WP_074260250.1">
    <property type="nucleotide sequence ID" value="NZ_FSRJ01000002.1"/>
</dbReference>
<evidence type="ECO:0000313" key="8">
    <source>
        <dbReference type="Proteomes" id="UP000184699"/>
    </source>
</evidence>
<keyword evidence="2" id="KW-0805">Transcription regulation</keyword>
<dbReference type="GO" id="GO:0003700">
    <property type="term" value="F:DNA-binding transcription factor activity"/>
    <property type="evidence" value="ECO:0007669"/>
    <property type="project" value="TreeGrafter"/>
</dbReference>
<organism evidence="7 8">
    <name type="scientific">Agromyces cerinus subsp. cerinus</name>
    <dbReference type="NCBI Taxonomy" id="232089"/>
    <lineage>
        <taxon>Bacteria</taxon>
        <taxon>Bacillati</taxon>
        <taxon>Actinomycetota</taxon>
        <taxon>Actinomycetes</taxon>
        <taxon>Micrococcales</taxon>
        <taxon>Microbacteriaceae</taxon>
        <taxon>Agromyces</taxon>
    </lineage>
</organism>
<keyword evidence="3 5" id="KW-0238">DNA-binding</keyword>
<dbReference type="InterPro" id="IPR009057">
    <property type="entry name" value="Homeodomain-like_sf"/>
</dbReference>
<evidence type="ECO:0000313" key="7">
    <source>
        <dbReference type="EMBL" id="SIN85471.1"/>
    </source>
</evidence>
<evidence type="ECO:0000256" key="4">
    <source>
        <dbReference type="ARBA" id="ARBA00023163"/>
    </source>
</evidence>
<dbReference type="SUPFAM" id="SSF46689">
    <property type="entry name" value="Homeodomain-like"/>
    <property type="match status" value="1"/>
</dbReference>
<evidence type="ECO:0000256" key="3">
    <source>
        <dbReference type="ARBA" id="ARBA00023125"/>
    </source>
</evidence>
<dbReference type="EMBL" id="FSRJ01000002">
    <property type="protein sequence ID" value="SIN85471.1"/>
    <property type="molecule type" value="Genomic_DNA"/>
</dbReference>
<evidence type="ECO:0000256" key="2">
    <source>
        <dbReference type="ARBA" id="ARBA00023015"/>
    </source>
</evidence>
<evidence type="ECO:0000256" key="5">
    <source>
        <dbReference type="PROSITE-ProRule" id="PRU00335"/>
    </source>
</evidence>
<dbReference type="InterPro" id="IPR001647">
    <property type="entry name" value="HTH_TetR"/>
</dbReference>
<name>A0A1N6ERA6_9MICO</name>
<dbReference type="STRING" id="232089.SAMN05443544_1382"/>
<dbReference type="PROSITE" id="PS50977">
    <property type="entry name" value="HTH_TETR_2"/>
    <property type="match status" value="1"/>
</dbReference>
<keyword evidence="8" id="KW-1185">Reference proteome</keyword>
<gene>
    <name evidence="7" type="ORF">SAMN05443544_1382</name>
</gene>
<keyword evidence="1" id="KW-0678">Repressor</keyword>
<accession>A0A1N6ERA6</accession>
<protein>
    <submittedName>
        <fullName evidence="7">Transcriptional regulator, TetR family</fullName>
    </submittedName>
</protein>
<dbReference type="Pfam" id="PF00440">
    <property type="entry name" value="TetR_N"/>
    <property type="match status" value="1"/>
</dbReference>
<dbReference type="Pfam" id="PF13977">
    <property type="entry name" value="TetR_C_6"/>
    <property type="match status" value="1"/>
</dbReference>
<dbReference type="Proteomes" id="UP000184699">
    <property type="component" value="Unassembled WGS sequence"/>
</dbReference>
<dbReference type="AlphaFoldDB" id="A0A1N6ERA6"/>
<dbReference type="InterPro" id="IPR036271">
    <property type="entry name" value="Tet_transcr_reg_TetR-rel_C_sf"/>
</dbReference>